<dbReference type="EMBL" id="BAABAB010000005">
    <property type="protein sequence ID" value="GAA3607507.1"/>
    <property type="molecule type" value="Genomic_DNA"/>
</dbReference>
<reference evidence="9" key="1">
    <citation type="journal article" date="2019" name="Int. J. Syst. Evol. Microbiol.">
        <title>The Global Catalogue of Microorganisms (GCM) 10K type strain sequencing project: providing services to taxonomists for standard genome sequencing and annotation.</title>
        <authorList>
            <consortium name="The Broad Institute Genomics Platform"/>
            <consortium name="The Broad Institute Genome Sequencing Center for Infectious Disease"/>
            <person name="Wu L."/>
            <person name="Ma J."/>
        </authorList>
    </citation>
    <scope>NUCLEOTIDE SEQUENCE [LARGE SCALE GENOMIC DNA]</scope>
    <source>
        <strain evidence="9">JCM 16929</strain>
    </source>
</reference>
<dbReference type="Gene3D" id="1.20.1510.10">
    <property type="entry name" value="Cation efflux protein transmembrane domain"/>
    <property type="match status" value="1"/>
</dbReference>
<dbReference type="NCBIfam" id="TIGR01297">
    <property type="entry name" value="CDF"/>
    <property type="match status" value="1"/>
</dbReference>
<feature type="transmembrane region" description="Helical" evidence="6">
    <location>
        <begin position="103"/>
        <end position="126"/>
    </location>
</feature>
<evidence type="ECO:0000256" key="6">
    <source>
        <dbReference type="SAM" id="Phobius"/>
    </source>
</evidence>
<dbReference type="InterPro" id="IPR040177">
    <property type="entry name" value="SLC30A9"/>
</dbReference>
<sequence length="353" mass="37753">MGERAFRDVAADDRIPGAGRERTAARMSTEGGTKAVVAALTANLFIAATKFGAWALTGASSMLAEAIHSVADSGNQLLLLIGGRRAQRAADEEHPFGYGRERYVFAFVVSIVLFSVGGLFALYEAYHKWHEIAEGHPNGLLESTWWWVPLVILVAAIVAEGLSFRTAIRESNKTRGRQRWSRFIRSAKAPELPVVLLEDFAALIGLVFALFGVGMTLVTHNGIFDVIGTALIGLLLVAVAVTLAIETQSLLIGESAAPEVRTKIADALAGVDGVEKVIHMKTLHLGPEEILVAAKIAVTESESAGEVAAAIDRAEVAVRAAEPMVTALYLEPDIYRADYAPAPRPERPSAPAH</sequence>
<evidence type="ECO:0000313" key="8">
    <source>
        <dbReference type="EMBL" id="GAA3607507.1"/>
    </source>
</evidence>
<keyword evidence="4 6" id="KW-1133">Transmembrane helix</keyword>
<dbReference type="Pfam" id="PF01545">
    <property type="entry name" value="Cation_efflux"/>
    <property type="match status" value="1"/>
</dbReference>
<keyword evidence="9" id="KW-1185">Reference proteome</keyword>
<feature type="transmembrane region" description="Helical" evidence="6">
    <location>
        <begin position="146"/>
        <end position="168"/>
    </location>
</feature>
<protein>
    <submittedName>
        <fullName evidence="8">Cation diffusion facilitator family transporter</fullName>
    </submittedName>
</protein>
<feature type="transmembrane region" description="Helical" evidence="6">
    <location>
        <begin position="223"/>
        <end position="245"/>
    </location>
</feature>
<evidence type="ECO:0000256" key="5">
    <source>
        <dbReference type="ARBA" id="ARBA00023136"/>
    </source>
</evidence>
<evidence type="ECO:0000256" key="2">
    <source>
        <dbReference type="ARBA" id="ARBA00022448"/>
    </source>
</evidence>
<keyword evidence="5 6" id="KW-0472">Membrane</keyword>
<gene>
    <name evidence="8" type="ORF">GCM10022236_06640</name>
</gene>
<evidence type="ECO:0000313" key="9">
    <source>
        <dbReference type="Proteomes" id="UP001501490"/>
    </source>
</evidence>
<dbReference type="InterPro" id="IPR036837">
    <property type="entry name" value="Cation_efflux_CTD_sf"/>
</dbReference>
<accession>A0ABP6ZGY1</accession>
<dbReference type="SUPFAM" id="SSF161111">
    <property type="entry name" value="Cation efflux protein transmembrane domain-like"/>
    <property type="match status" value="1"/>
</dbReference>
<dbReference type="InterPro" id="IPR002524">
    <property type="entry name" value="Cation_efflux"/>
</dbReference>
<dbReference type="SUPFAM" id="SSF160240">
    <property type="entry name" value="Cation efflux protein cytoplasmic domain-like"/>
    <property type="match status" value="1"/>
</dbReference>
<organism evidence="8 9">
    <name type="scientific">Microlunatus ginsengisoli</name>
    <dbReference type="NCBI Taxonomy" id="363863"/>
    <lineage>
        <taxon>Bacteria</taxon>
        <taxon>Bacillati</taxon>
        <taxon>Actinomycetota</taxon>
        <taxon>Actinomycetes</taxon>
        <taxon>Propionibacteriales</taxon>
        <taxon>Propionibacteriaceae</taxon>
        <taxon>Microlunatus</taxon>
    </lineage>
</organism>
<keyword evidence="3 6" id="KW-0812">Transmembrane</keyword>
<name>A0ABP6ZGY1_9ACTN</name>
<evidence type="ECO:0000256" key="4">
    <source>
        <dbReference type="ARBA" id="ARBA00022989"/>
    </source>
</evidence>
<dbReference type="Proteomes" id="UP001501490">
    <property type="component" value="Unassembled WGS sequence"/>
</dbReference>
<evidence type="ECO:0000259" key="7">
    <source>
        <dbReference type="Pfam" id="PF01545"/>
    </source>
</evidence>
<feature type="transmembrane region" description="Helical" evidence="6">
    <location>
        <begin position="189"/>
        <end position="211"/>
    </location>
</feature>
<evidence type="ECO:0000256" key="1">
    <source>
        <dbReference type="ARBA" id="ARBA00004141"/>
    </source>
</evidence>
<comment type="subcellular location">
    <subcellularLocation>
        <location evidence="1">Membrane</location>
        <topology evidence="1">Multi-pass membrane protein</topology>
    </subcellularLocation>
</comment>
<dbReference type="InterPro" id="IPR058533">
    <property type="entry name" value="Cation_efflux_TM"/>
</dbReference>
<feature type="domain" description="Cation efflux protein transmembrane" evidence="7">
    <location>
        <begin position="36"/>
        <end position="251"/>
    </location>
</feature>
<dbReference type="InterPro" id="IPR027469">
    <property type="entry name" value="Cation_efflux_TMD_sf"/>
</dbReference>
<dbReference type="PANTHER" id="PTHR13414:SF9">
    <property type="entry name" value="PROTON-COUPLED ZINC ANTIPORTER SLC30A9, MITOCHONDRIAL"/>
    <property type="match status" value="1"/>
</dbReference>
<dbReference type="PANTHER" id="PTHR13414">
    <property type="entry name" value="HUEL-CATION TRANSPORTER"/>
    <property type="match status" value="1"/>
</dbReference>
<proteinExistence type="predicted"/>
<comment type="caution">
    <text evidence="8">The sequence shown here is derived from an EMBL/GenBank/DDBJ whole genome shotgun (WGS) entry which is preliminary data.</text>
</comment>
<evidence type="ECO:0000256" key="3">
    <source>
        <dbReference type="ARBA" id="ARBA00022692"/>
    </source>
</evidence>
<keyword evidence="2" id="KW-0813">Transport</keyword>